<dbReference type="AlphaFoldDB" id="A0A0K8RF60"/>
<name>A0A0K8RF60_IXORI</name>
<evidence type="ECO:0000313" key="2">
    <source>
        <dbReference type="EMBL" id="JAA69770.1"/>
    </source>
</evidence>
<keyword evidence="1" id="KW-0732">Signal</keyword>
<feature type="chain" id="PRO_5005517258" evidence="1">
    <location>
        <begin position="22"/>
        <end position="71"/>
    </location>
</feature>
<sequence>MNAAFIAALLILGTLELDGVASDAHIVLRPYCESRECTHHEDCKSHPLYPPCDCIPSRADDIKKYCGYTGD</sequence>
<organism evidence="2">
    <name type="scientific">Ixodes ricinus</name>
    <name type="common">Common tick</name>
    <name type="synonym">Acarus ricinus</name>
    <dbReference type="NCBI Taxonomy" id="34613"/>
    <lineage>
        <taxon>Eukaryota</taxon>
        <taxon>Metazoa</taxon>
        <taxon>Ecdysozoa</taxon>
        <taxon>Arthropoda</taxon>
        <taxon>Chelicerata</taxon>
        <taxon>Arachnida</taxon>
        <taxon>Acari</taxon>
        <taxon>Parasitiformes</taxon>
        <taxon>Ixodida</taxon>
        <taxon>Ixodoidea</taxon>
        <taxon>Ixodidae</taxon>
        <taxon>Ixodinae</taxon>
        <taxon>Ixodes</taxon>
    </lineage>
</organism>
<dbReference type="EMBL" id="GADI01004038">
    <property type="protein sequence ID" value="JAA69770.1"/>
    <property type="molecule type" value="mRNA"/>
</dbReference>
<feature type="signal peptide" evidence="1">
    <location>
        <begin position="1"/>
        <end position="21"/>
    </location>
</feature>
<proteinExistence type="evidence at transcript level"/>
<accession>A0A0K8RF60</accession>
<reference evidence="2" key="1">
    <citation type="submission" date="2012-12" db="EMBL/GenBank/DDBJ databases">
        <title>Identification and characterization of a phenylalanine ammonia-lyase gene family in Isatis indigotica Fort.</title>
        <authorList>
            <person name="Liu Q."/>
            <person name="Chen J."/>
            <person name="Zhou X."/>
            <person name="Di P."/>
            <person name="Xiao Y."/>
            <person name="Xuan H."/>
            <person name="Zhang L."/>
            <person name="Chen W."/>
        </authorList>
    </citation>
    <scope>NUCLEOTIDE SEQUENCE</scope>
    <source>
        <tissue evidence="2">Salivary gland</tissue>
    </source>
</reference>
<protein>
    <submittedName>
        <fullName evidence="2">Putative ixodegrin protein</fullName>
    </submittedName>
</protein>
<evidence type="ECO:0000256" key="1">
    <source>
        <dbReference type="SAM" id="SignalP"/>
    </source>
</evidence>